<organism evidence="2 3">
    <name type="scientific">Gemmatimonas aurantiaca</name>
    <dbReference type="NCBI Taxonomy" id="173480"/>
    <lineage>
        <taxon>Bacteria</taxon>
        <taxon>Pseudomonadati</taxon>
        <taxon>Gemmatimonadota</taxon>
        <taxon>Gemmatimonadia</taxon>
        <taxon>Gemmatimonadales</taxon>
        <taxon>Gemmatimonadaceae</taxon>
        <taxon>Gemmatimonas</taxon>
    </lineage>
</organism>
<feature type="compositionally biased region" description="Basic and acidic residues" evidence="1">
    <location>
        <begin position="38"/>
        <end position="63"/>
    </location>
</feature>
<dbReference type="AlphaFoldDB" id="A0A3D4V3V6"/>
<dbReference type="EMBL" id="DPIY01000001">
    <property type="protein sequence ID" value="HCT55783.1"/>
    <property type="molecule type" value="Genomic_DNA"/>
</dbReference>
<comment type="caution">
    <text evidence="2">The sequence shown here is derived from an EMBL/GenBank/DDBJ whole genome shotgun (WGS) entry which is preliminary data.</text>
</comment>
<feature type="region of interest" description="Disordered" evidence="1">
    <location>
        <begin position="1"/>
        <end position="63"/>
    </location>
</feature>
<name>A0A3D4V3V6_9BACT</name>
<feature type="compositionally biased region" description="Basic and acidic residues" evidence="1">
    <location>
        <begin position="503"/>
        <end position="520"/>
    </location>
</feature>
<evidence type="ECO:0000256" key="1">
    <source>
        <dbReference type="SAM" id="MobiDB-lite"/>
    </source>
</evidence>
<feature type="region of interest" description="Disordered" evidence="1">
    <location>
        <begin position="482"/>
        <end position="564"/>
    </location>
</feature>
<feature type="compositionally biased region" description="Polar residues" evidence="1">
    <location>
        <begin position="156"/>
        <end position="171"/>
    </location>
</feature>
<evidence type="ECO:0000313" key="3">
    <source>
        <dbReference type="Proteomes" id="UP000264071"/>
    </source>
</evidence>
<evidence type="ECO:0000313" key="2">
    <source>
        <dbReference type="EMBL" id="HCT55783.1"/>
    </source>
</evidence>
<sequence length="731" mass="77205">MSRMDVNWVPTRATPRESSRDAVRDTVRPSARSTSRPTRAESRAEARIDDESTQETERERPVSKAEFSALLALLSGMGPSVREGLAEQLPEDAASIVDRLLEGDTGTIDPDAPSADEALRYGLLKLSADDHGASDVIDLAAYARSKQKDALAMSVEPTNNGTGRSTSQPAEQGSDDPVVQGGDAGAQRARMLDALSRVSSRRGSSVEQLLALGDAKGADARAALDALLAQAGTPAGARLAARAIMNGTNASLLGGNDSDTNNEQLLGALSSGRQGDNDLASLVAAANAAGAAHATTTAVKSGDVATPVKALEGLDPELRARVERVMERMKNEYGHDVSIVETTRSQERQDWLYEQGRSRDGSVVTWTRDSAHTRGEAVDVIIDGRYENAAGFGRLQRIANEEGLRTLGMKDPGHLELARRGAGTVQTQNASRQTAAPQIDSASAAGVARVAGVAGVATVARVADASTTPRTSMGVNTDSLTQVAQQQAGRGSHNASTNQDGASSERDRGASRSEHRRSDRAGSAIGSTTDNAQAFGATFGHGGMASSTTGTERASGVQTTGSDQVQRVADIQQMRDDAPAAPLSRMTLNVDNANGTKEQITVDLRGNTVSTHISTDASTAGSMRLRTAELQDALGRHGLDGDTVRVSGTRQEQADPTRVTGLERDAIKTLTTASQDGAASNGQRERAPWERQSSRDSQQDSSRREQAAQAREDRQEQQGRQRRPNFFLGNE</sequence>
<reference evidence="2 3" key="1">
    <citation type="journal article" date="2018" name="Nat. Biotechnol.">
        <title>A standardized bacterial taxonomy based on genome phylogeny substantially revises the tree of life.</title>
        <authorList>
            <person name="Parks D.H."/>
            <person name="Chuvochina M."/>
            <person name="Waite D.W."/>
            <person name="Rinke C."/>
            <person name="Skarshewski A."/>
            <person name="Chaumeil P.A."/>
            <person name="Hugenholtz P."/>
        </authorList>
    </citation>
    <scope>NUCLEOTIDE SEQUENCE [LARGE SCALE GENOMIC DNA]</scope>
    <source>
        <strain evidence="2">UBA8844</strain>
    </source>
</reference>
<dbReference type="InterPro" id="IPR009045">
    <property type="entry name" value="Zn_M74/Hedgehog-like"/>
</dbReference>
<dbReference type="Proteomes" id="UP000264071">
    <property type="component" value="Unassembled WGS sequence"/>
</dbReference>
<accession>A0A3D4V3V6</accession>
<dbReference type="CDD" id="cd14845">
    <property type="entry name" value="L-Ala-D-Glu_peptidase_like"/>
    <property type="match status" value="1"/>
</dbReference>
<evidence type="ECO:0008006" key="4">
    <source>
        <dbReference type="Google" id="ProtNLM"/>
    </source>
</evidence>
<feature type="compositionally biased region" description="Polar residues" evidence="1">
    <location>
        <begin position="482"/>
        <end position="502"/>
    </location>
</feature>
<feature type="region of interest" description="Disordered" evidence="1">
    <location>
        <begin position="636"/>
        <end position="731"/>
    </location>
</feature>
<feature type="compositionally biased region" description="Low complexity" evidence="1">
    <location>
        <begin position="28"/>
        <end position="37"/>
    </location>
</feature>
<feature type="region of interest" description="Disordered" evidence="1">
    <location>
        <begin position="420"/>
        <end position="440"/>
    </location>
</feature>
<feature type="compositionally biased region" description="Polar residues" evidence="1">
    <location>
        <begin position="424"/>
        <end position="436"/>
    </location>
</feature>
<feature type="compositionally biased region" description="Polar residues" evidence="1">
    <location>
        <begin position="545"/>
        <end position="564"/>
    </location>
</feature>
<protein>
    <recommendedName>
        <fullName evidence="4">Peptidase M15B domain-containing protein</fullName>
    </recommendedName>
</protein>
<dbReference type="Gene3D" id="3.30.1380.10">
    <property type="match status" value="1"/>
</dbReference>
<dbReference type="OMA" id="RTELWED"/>
<feature type="compositionally biased region" description="Basic and acidic residues" evidence="1">
    <location>
        <begin position="14"/>
        <end position="27"/>
    </location>
</feature>
<feature type="compositionally biased region" description="Polar residues" evidence="1">
    <location>
        <begin position="669"/>
        <end position="682"/>
    </location>
</feature>
<dbReference type="SUPFAM" id="SSF55166">
    <property type="entry name" value="Hedgehog/DD-peptidase"/>
    <property type="match status" value="1"/>
</dbReference>
<gene>
    <name evidence="2" type="ORF">DGD08_01080</name>
</gene>
<feature type="region of interest" description="Disordered" evidence="1">
    <location>
        <begin position="150"/>
        <end position="183"/>
    </location>
</feature>
<proteinExistence type="predicted"/>
<feature type="compositionally biased region" description="Basic and acidic residues" evidence="1">
    <location>
        <begin position="683"/>
        <end position="719"/>
    </location>
</feature>